<organism evidence="5 6">
    <name type="scientific">Granulimonas faecalis</name>
    <dbReference type="NCBI Taxonomy" id="2894155"/>
    <lineage>
        <taxon>Bacteria</taxon>
        <taxon>Bacillati</taxon>
        <taxon>Actinomycetota</taxon>
        <taxon>Coriobacteriia</taxon>
        <taxon>Coriobacteriales</taxon>
        <taxon>Kribbibacteriaceae</taxon>
        <taxon>Granulimonas</taxon>
    </lineage>
</organism>
<dbReference type="SMART" id="SM00882">
    <property type="entry name" value="CoA_trans"/>
    <property type="match status" value="1"/>
</dbReference>
<reference evidence="5" key="1">
    <citation type="journal article" date="2022" name="Int. J. Syst. Evol. Microbiol.">
        <title>Granulimonas faecalis gen. nov., sp. nov., and Leptogranulimonas caecicola gen. nov., sp. nov., novel lactate-producing Atopobiaceae bacteria isolated from mouse intestines, and an emended description of the family Atopobiaceae.</title>
        <authorList>
            <person name="Morinaga K."/>
            <person name="Kusada H."/>
            <person name="Sakamoto S."/>
            <person name="Murakami T."/>
            <person name="Toyoda A."/>
            <person name="Mori H."/>
            <person name="Meng X.Y."/>
            <person name="Takashino M."/>
            <person name="Murotomi K."/>
            <person name="Tamaki H."/>
        </authorList>
    </citation>
    <scope>NUCLEOTIDE SEQUENCE</scope>
    <source>
        <strain evidence="5">OPF53</strain>
    </source>
</reference>
<dbReference type="GO" id="GO:0008410">
    <property type="term" value="F:CoA-transferase activity"/>
    <property type="evidence" value="ECO:0007669"/>
    <property type="project" value="InterPro"/>
</dbReference>
<keyword evidence="2 3" id="KW-0808">Transferase</keyword>
<dbReference type="InterPro" id="IPR004165">
    <property type="entry name" value="CoA_trans_fam_I"/>
</dbReference>
<dbReference type="AlphaFoldDB" id="A0AAV5B3A6"/>
<evidence type="ECO:0000313" key="6">
    <source>
        <dbReference type="Proteomes" id="UP001055025"/>
    </source>
</evidence>
<dbReference type="PANTHER" id="PTHR43293">
    <property type="entry name" value="ACETATE COA-TRANSFERASE YDIF"/>
    <property type="match status" value="1"/>
</dbReference>
<protein>
    <submittedName>
        <fullName evidence="5">Propionate CoA-transferase</fullName>
    </submittedName>
</protein>
<sequence length="532" mass="57539">MASALDAHFCTPDEAMAQIRDGQTVATVAMTLVSASESNLKALERRFLETGHPRDLTLIHSCGQSDRERGIQHLAHEGMVRRIVGAHWGLQPRWMELIASNKVEAYCLPQGQMAQLYREAASGLPGKVSQVGLGTFIDPRVEGGKMNERTRACEDLVEVVELDGREFLFYRALPIDWLLIRGTAADGQGNLTTTDEAMKLEVLPAVLACKRWGGKVVAQVRERVETGTLDPKDVTVPGVFIDSVVVCPDPETDHRMTSSFYFDPSFCGQARVPEEAIEPAPMNERKLIARRGVCELYPGAVVNLGTGIPNDMVGRVAAEEGLSDDVMITVESGIYGGVQLGGVDFGIGQNLTAMVAHHEQFDYYDGAGVDVTFMGLGELDGQGNVNSTKMGDRCAGAGGFIDITQNAKKVVFLGTFTAKGGRYRFEDGRLVIEREGEVRKMVPQVGQLSFNGPAARRAGQEVLVVTERAVFRLVPEGVELVEVAPGIDLQTQVLDLMGFTPIVSPNLKVMDPALFTVDGPAGIALGPRPEGR</sequence>
<comment type="similarity">
    <text evidence="1 3">Belongs to the 3-oxoacid CoA-transferase family.</text>
</comment>
<dbReference type="Gene3D" id="3.40.1080.10">
    <property type="entry name" value="Glutaconate Coenzyme A-transferase"/>
    <property type="match status" value="2"/>
</dbReference>
<dbReference type="PANTHER" id="PTHR43293:SF1">
    <property type="entry name" value="ACETATE COA-TRANSFERASE YDIF"/>
    <property type="match status" value="1"/>
</dbReference>
<dbReference type="EMBL" id="BQKC01000001">
    <property type="protein sequence ID" value="GJM55577.1"/>
    <property type="molecule type" value="Genomic_DNA"/>
</dbReference>
<keyword evidence="6" id="KW-1185">Reference proteome</keyword>
<feature type="active site" description="5-glutamyl coenzyme A thioester intermediate" evidence="4">
    <location>
        <position position="331"/>
    </location>
</feature>
<evidence type="ECO:0000256" key="1">
    <source>
        <dbReference type="ARBA" id="ARBA00007154"/>
    </source>
</evidence>
<proteinExistence type="inferred from homology"/>
<dbReference type="Pfam" id="PF01144">
    <property type="entry name" value="CoA_trans"/>
    <property type="match status" value="1"/>
</dbReference>
<dbReference type="SUPFAM" id="SSF100950">
    <property type="entry name" value="NagB/RpiA/CoA transferase-like"/>
    <property type="match status" value="2"/>
</dbReference>
<dbReference type="Proteomes" id="UP001055025">
    <property type="component" value="Unassembled WGS sequence"/>
</dbReference>
<evidence type="ECO:0000313" key="5">
    <source>
        <dbReference type="EMBL" id="GJM55577.1"/>
    </source>
</evidence>
<dbReference type="RefSeq" id="WP_204407263.1">
    <property type="nucleotide sequence ID" value="NZ_BQKC01000001.1"/>
</dbReference>
<dbReference type="PIRSF" id="PIRSF000858">
    <property type="entry name" value="SCOT-t"/>
    <property type="match status" value="1"/>
</dbReference>
<evidence type="ECO:0000256" key="3">
    <source>
        <dbReference type="PIRNR" id="PIRNR000858"/>
    </source>
</evidence>
<evidence type="ECO:0000256" key="4">
    <source>
        <dbReference type="PIRSR" id="PIRSR000858-1"/>
    </source>
</evidence>
<dbReference type="GO" id="GO:0046952">
    <property type="term" value="P:ketone body catabolic process"/>
    <property type="evidence" value="ECO:0007669"/>
    <property type="project" value="InterPro"/>
</dbReference>
<evidence type="ECO:0000256" key="2">
    <source>
        <dbReference type="ARBA" id="ARBA00022679"/>
    </source>
</evidence>
<dbReference type="InterPro" id="IPR037171">
    <property type="entry name" value="NagB/RpiA_transferase-like"/>
</dbReference>
<dbReference type="InterPro" id="IPR014388">
    <property type="entry name" value="3-oxoacid_CoA-transferase"/>
</dbReference>
<accession>A0AAV5B3A6</accession>
<name>A0AAV5B3A6_9ACTN</name>
<gene>
    <name evidence="5" type="ORF">ATOP_12320</name>
</gene>
<comment type="caution">
    <text evidence="5">The sequence shown here is derived from an EMBL/GenBank/DDBJ whole genome shotgun (WGS) entry which is preliminary data.</text>
</comment>